<dbReference type="PANTHER" id="PTHR31851">
    <property type="entry name" value="FE(2+)/MN(2+) TRANSPORTER PCL1"/>
    <property type="match status" value="1"/>
</dbReference>
<dbReference type="GO" id="GO:0005381">
    <property type="term" value="F:iron ion transmembrane transporter activity"/>
    <property type="evidence" value="ECO:0007669"/>
    <property type="project" value="UniProtKB-UniRule"/>
</dbReference>
<name>A0A166G981_DAUCS</name>
<evidence type="ECO:0000313" key="11">
    <source>
        <dbReference type="EMBL" id="WOG82116.1"/>
    </source>
</evidence>
<evidence type="ECO:0000256" key="3">
    <source>
        <dbReference type="ARBA" id="ARBA00022496"/>
    </source>
</evidence>
<accession>A0A166G981</accession>
<keyword evidence="3" id="KW-0408">Iron</keyword>
<dbReference type="Proteomes" id="UP000077755">
    <property type="component" value="Chromosome 1"/>
</dbReference>
<dbReference type="Gramene" id="KZN08692">
    <property type="protein sequence ID" value="KZN08692"/>
    <property type="gene ID" value="DCAR_001348"/>
</dbReference>
<evidence type="ECO:0000256" key="10">
    <source>
        <dbReference type="SAM" id="MobiDB-lite"/>
    </source>
</evidence>
<sequence>MMGVGAVKKDVKAMILSGFPGLVVGACSMAIGEFVSMYSQLDIEVAQMKRYRGIQVTTDDENRKTEREKLPSPLRGSTREERGGENHVESFVKFAINATGIVPHYTKYWMKGHAADSYYAAAEDASLKVYRNASKLSNEMNNNNANVSFARPVVQYLSNSRRLIKS</sequence>
<comment type="similarity">
    <text evidence="2 9">Belongs to the CCC1 family.</text>
</comment>
<dbReference type="GO" id="GO:0140315">
    <property type="term" value="F:iron ion sequestering activity"/>
    <property type="evidence" value="ECO:0007669"/>
    <property type="project" value="UniProtKB-UniRule"/>
</dbReference>
<evidence type="ECO:0000256" key="4">
    <source>
        <dbReference type="ARBA" id="ARBA00022554"/>
    </source>
</evidence>
<keyword evidence="9" id="KW-0813">Transport</keyword>
<evidence type="ECO:0000256" key="9">
    <source>
        <dbReference type="RuleBase" id="RU369115"/>
    </source>
</evidence>
<keyword evidence="6" id="KW-1133">Transmembrane helix</keyword>
<dbReference type="InterPro" id="IPR008217">
    <property type="entry name" value="Ccc1_fam"/>
</dbReference>
<dbReference type="Pfam" id="PF01988">
    <property type="entry name" value="VIT1"/>
    <property type="match status" value="1"/>
</dbReference>
<dbReference type="GO" id="GO:0005384">
    <property type="term" value="F:manganese ion transmembrane transporter activity"/>
    <property type="evidence" value="ECO:0007669"/>
    <property type="project" value="InterPro"/>
</dbReference>
<evidence type="ECO:0000256" key="7">
    <source>
        <dbReference type="ARBA" id="ARBA00023136"/>
    </source>
</evidence>
<reference evidence="11" key="1">
    <citation type="journal article" date="2016" name="Nat. Genet.">
        <title>A high-quality carrot genome assembly provides new insights into carotenoid accumulation and asterid genome evolution.</title>
        <authorList>
            <person name="Iorizzo M."/>
            <person name="Ellison S."/>
            <person name="Senalik D."/>
            <person name="Zeng P."/>
            <person name="Satapoomin P."/>
            <person name="Huang J."/>
            <person name="Bowman M."/>
            <person name="Iovene M."/>
            <person name="Sanseverino W."/>
            <person name="Cavagnaro P."/>
            <person name="Yildiz M."/>
            <person name="Macko-Podgorni A."/>
            <person name="Moranska E."/>
            <person name="Grzebelus E."/>
            <person name="Grzebelus D."/>
            <person name="Ashrafi H."/>
            <person name="Zheng Z."/>
            <person name="Cheng S."/>
            <person name="Spooner D."/>
            <person name="Van Deynze A."/>
            <person name="Simon P."/>
        </authorList>
    </citation>
    <scope>NUCLEOTIDE SEQUENCE</scope>
    <source>
        <tissue evidence="11">Leaf</tissue>
    </source>
</reference>
<comment type="function">
    <text evidence="9">Vacuolar Fe(2+) uptake transporter.</text>
</comment>
<dbReference type="EMBL" id="CP093343">
    <property type="protein sequence ID" value="WOG82116.1"/>
    <property type="molecule type" value="Genomic_DNA"/>
</dbReference>
<dbReference type="AlphaFoldDB" id="A0A166G981"/>
<evidence type="ECO:0000256" key="2">
    <source>
        <dbReference type="ARBA" id="ARBA00007049"/>
    </source>
</evidence>
<keyword evidence="9" id="KW-0406">Ion transport</keyword>
<feature type="compositionally biased region" description="Basic and acidic residues" evidence="10">
    <location>
        <begin position="60"/>
        <end position="70"/>
    </location>
</feature>
<keyword evidence="5" id="KW-0812">Transmembrane</keyword>
<evidence type="ECO:0000256" key="1">
    <source>
        <dbReference type="ARBA" id="ARBA00004128"/>
    </source>
</evidence>
<evidence type="ECO:0000256" key="5">
    <source>
        <dbReference type="ARBA" id="ARBA00022692"/>
    </source>
</evidence>
<evidence type="ECO:0000256" key="6">
    <source>
        <dbReference type="ARBA" id="ARBA00022989"/>
    </source>
</evidence>
<dbReference type="GO" id="GO:0030026">
    <property type="term" value="P:intracellular manganese ion homeostasis"/>
    <property type="evidence" value="ECO:0007669"/>
    <property type="project" value="InterPro"/>
</dbReference>
<feature type="region of interest" description="Disordered" evidence="10">
    <location>
        <begin position="57"/>
        <end position="84"/>
    </location>
</feature>
<organism evidence="11 12">
    <name type="scientific">Daucus carota subsp. sativus</name>
    <name type="common">Carrot</name>
    <dbReference type="NCBI Taxonomy" id="79200"/>
    <lineage>
        <taxon>Eukaryota</taxon>
        <taxon>Viridiplantae</taxon>
        <taxon>Streptophyta</taxon>
        <taxon>Embryophyta</taxon>
        <taxon>Tracheophyta</taxon>
        <taxon>Spermatophyta</taxon>
        <taxon>Magnoliopsida</taxon>
        <taxon>eudicotyledons</taxon>
        <taxon>Gunneridae</taxon>
        <taxon>Pentapetalae</taxon>
        <taxon>asterids</taxon>
        <taxon>campanulids</taxon>
        <taxon>Apiales</taxon>
        <taxon>Apiaceae</taxon>
        <taxon>Apioideae</taxon>
        <taxon>Scandiceae</taxon>
        <taxon>Daucinae</taxon>
        <taxon>Daucus</taxon>
        <taxon>Daucus sect. Daucus</taxon>
    </lineage>
</organism>
<comment type="catalytic activity">
    <reaction evidence="8">
        <text>Fe(2+)(in) = Fe(2+)(out)</text>
        <dbReference type="Rhea" id="RHEA:28486"/>
        <dbReference type="ChEBI" id="CHEBI:29033"/>
    </reaction>
    <physiologicalReaction direction="left-to-right" evidence="8">
        <dbReference type="Rhea" id="RHEA:28487"/>
    </physiologicalReaction>
</comment>
<gene>
    <name evidence="11" type="ORF">DCAR_0101278</name>
</gene>
<protein>
    <recommendedName>
        <fullName evidence="9">Vacuolar iron transporter</fullName>
    </recommendedName>
</protein>
<evidence type="ECO:0000256" key="8">
    <source>
        <dbReference type="ARBA" id="ARBA00044464"/>
    </source>
</evidence>
<reference evidence="11" key="2">
    <citation type="submission" date="2022-03" db="EMBL/GenBank/DDBJ databases">
        <title>Draft title - Genomic analysis of global carrot germplasm unveils the trajectory of domestication and the origin of high carotenoid orange carrot.</title>
        <authorList>
            <person name="Iorizzo M."/>
            <person name="Ellison S."/>
            <person name="Senalik D."/>
            <person name="Macko-Podgorni A."/>
            <person name="Grzebelus D."/>
            <person name="Bostan H."/>
            <person name="Rolling W."/>
            <person name="Curaba J."/>
            <person name="Simon P."/>
        </authorList>
    </citation>
    <scope>NUCLEOTIDE SEQUENCE</scope>
    <source>
        <tissue evidence="11">Leaf</tissue>
    </source>
</reference>
<keyword evidence="12" id="KW-1185">Reference proteome</keyword>
<comment type="subcellular location">
    <subcellularLocation>
        <location evidence="1 9">Vacuole membrane</location>
        <topology evidence="1 9">Multi-pass membrane protein</topology>
    </subcellularLocation>
</comment>
<keyword evidence="7" id="KW-0472">Membrane</keyword>
<proteinExistence type="inferred from homology"/>
<keyword evidence="4 9" id="KW-0926">Vacuole</keyword>
<keyword evidence="3" id="KW-0410">Iron transport</keyword>
<evidence type="ECO:0000313" key="12">
    <source>
        <dbReference type="Proteomes" id="UP000077755"/>
    </source>
</evidence>
<dbReference type="GO" id="GO:0005774">
    <property type="term" value="C:vacuolar membrane"/>
    <property type="evidence" value="ECO:0007669"/>
    <property type="project" value="UniProtKB-SubCell"/>
</dbReference>